<keyword evidence="1" id="KW-0812">Transmembrane</keyword>
<keyword evidence="1" id="KW-0472">Membrane</keyword>
<proteinExistence type="predicted"/>
<feature type="non-terminal residue" evidence="2">
    <location>
        <position position="101"/>
    </location>
</feature>
<name>A0A2M8KP04_9BACT</name>
<accession>A0A2M8KP04</accession>
<reference evidence="3" key="1">
    <citation type="submission" date="2017-09" db="EMBL/GenBank/DDBJ databases">
        <title>Depth-based differentiation of microbial function through sediment-hosted aquifers and enrichment of novel symbionts in the deep terrestrial subsurface.</title>
        <authorList>
            <person name="Probst A.J."/>
            <person name="Ladd B."/>
            <person name="Jarett J.K."/>
            <person name="Geller-Mcgrath D.E."/>
            <person name="Sieber C.M.K."/>
            <person name="Emerson J.B."/>
            <person name="Anantharaman K."/>
            <person name="Thomas B.C."/>
            <person name="Malmstrom R."/>
            <person name="Stieglmeier M."/>
            <person name="Klingl A."/>
            <person name="Woyke T."/>
            <person name="Ryan C.M."/>
            <person name="Banfield J.F."/>
        </authorList>
    </citation>
    <scope>NUCLEOTIDE SEQUENCE [LARGE SCALE GENOMIC DNA]</scope>
</reference>
<dbReference type="Proteomes" id="UP000230222">
    <property type="component" value="Unassembled WGS sequence"/>
</dbReference>
<comment type="caution">
    <text evidence="2">The sequence shown here is derived from an EMBL/GenBank/DDBJ whole genome shotgun (WGS) entry which is preliminary data.</text>
</comment>
<organism evidence="2 3">
    <name type="scientific">Candidatus Roizmanbacteria bacterium CG10_big_fil_rev_8_21_14_0_10_39_12</name>
    <dbReference type="NCBI Taxonomy" id="1974852"/>
    <lineage>
        <taxon>Bacteria</taxon>
        <taxon>Candidatus Roizmaniibacteriota</taxon>
    </lineage>
</organism>
<gene>
    <name evidence="2" type="ORF">COU87_03610</name>
</gene>
<evidence type="ECO:0000313" key="2">
    <source>
        <dbReference type="EMBL" id="PJE61645.1"/>
    </source>
</evidence>
<dbReference type="AlphaFoldDB" id="A0A2M8KP04"/>
<keyword evidence="1" id="KW-1133">Transmembrane helix</keyword>
<dbReference type="EMBL" id="PFEC01000061">
    <property type="protein sequence ID" value="PJE61645.1"/>
    <property type="molecule type" value="Genomic_DNA"/>
</dbReference>
<feature type="transmembrane region" description="Helical" evidence="1">
    <location>
        <begin position="69"/>
        <end position="88"/>
    </location>
</feature>
<sequence length="101" mass="11474">MKNTIMTRNPLKTIISAVMATLEKKRYKVWFVVLTGFFIATYVLIPVWLTPGNSLSFQLSLLKPKDYVMFVILSALTALLLLMQVYLFRSKTRRAGSIGQG</sequence>
<evidence type="ECO:0000256" key="1">
    <source>
        <dbReference type="SAM" id="Phobius"/>
    </source>
</evidence>
<protein>
    <submittedName>
        <fullName evidence="2">Uncharacterized protein</fullName>
    </submittedName>
</protein>
<evidence type="ECO:0000313" key="3">
    <source>
        <dbReference type="Proteomes" id="UP000230222"/>
    </source>
</evidence>
<feature type="transmembrane region" description="Helical" evidence="1">
    <location>
        <begin position="29"/>
        <end position="49"/>
    </location>
</feature>